<dbReference type="GO" id="GO:0016874">
    <property type="term" value="F:ligase activity"/>
    <property type="evidence" value="ECO:0007669"/>
    <property type="project" value="UniProtKB-KW"/>
</dbReference>
<dbReference type="SUPFAM" id="SSF55144">
    <property type="entry name" value="LigT-like"/>
    <property type="match status" value="1"/>
</dbReference>
<sequence length="715" mass="76542">MTAPTVPEGSAASGTDGQLPTGWRGPIMPVNTRSGDRREFVLADGAEPAVRPLPLALSAQEKLAGGHDGSRVVGLLTRAWVDGDMLWAEGSFDLEDEHGRDWAAKVGRGNAGWVSADLSDIVVEEVPLRTDGTEWDQQELAAAWQAFDAAAADTPTDLPQPVEPPMQPDVANYLMRVGEWKLMGVTLVSSPAFEQARIEPVYGEEFTRAPAQETLTAAAAEHTGAMIALVPAAEDAARLAVDGYEPADVLHTTLLFLGDAANWDPTNRDKIEESMRALSLAPMTGQIWGHAAFNPAGDEPCAVYLVEADGITALRSLILGEAVDTWDASELIPEQHECFVPHMTAGYGLDPAQLTDTGAVRFDRLRISFADSDVRDIPLDSITASLVASAVVYERDDFFMPEADELTALTVTDDGRVYGHLAQADSCHIGFADVCVSPPASACDYAYFHQGEISTTDGALAVGKLTLGTGHAGLRAGARAAAEHYDNTGSAVAIVRCSDGLWGPWLSGRILPGVDDDRIAELRRSGVSGDWRAVQRNSSQLELVAVLAVNVPGFPVPRTKALAASGMRSLIAAGVPRTTRTERAVATGVDVQTLAKQVAVELRANEVREGRSTAAALRVRAARLETAARRVGRAADTPGVKDKGARQLERYWTEGEGLAKWAEKPHPYTSLVEALTKAIPPGEMTPEQIKGLAANYYHKVFKVWPGKRNDKKGER</sequence>
<dbReference type="EMBL" id="JARXVC010000002">
    <property type="protein sequence ID" value="MDH6279524.1"/>
    <property type="molecule type" value="Genomic_DNA"/>
</dbReference>
<organism evidence="2 3">
    <name type="scientific">Prescottella agglutinans</name>
    <dbReference type="NCBI Taxonomy" id="1644129"/>
    <lineage>
        <taxon>Bacteria</taxon>
        <taxon>Bacillati</taxon>
        <taxon>Actinomycetota</taxon>
        <taxon>Actinomycetes</taxon>
        <taxon>Mycobacteriales</taxon>
        <taxon>Nocardiaceae</taxon>
        <taxon>Prescottella</taxon>
    </lineage>
</organism>
<gene>
    <name evidence="2" type="ORF">M2280_000733</name>
</gene>
<dbReference type="Gene3D" id="3.90.1140.10">
    <property type="entry name" value="Cyclic phosphodiesterase"/>
    <property type="match status" value="1"/>
</dbReference>
<dbReference type="InterPro" id="IPR009097">
    <property type="entry name" value="Cyclic_Pdiesterase"/>
</dbReference>
<accession>A0ABT6M6K6</accession>
<keyword evidence="3" id="KW-1185">Reference proteome</keyword>
<proteinExistence type="predicted"/>
<name>A0ABT6M6K6_9NOCA</name>
<protein>
    <submittedName>
        <fullName evidence="2">2'-5' RNA ligase</fullName>
    </submittedName>
</protein>
<keyword evidence="2" id="KW-0436">Ligase</keyword>
<evidence type="ECO:0000313" key="3">
    <source>
        <dbReference type="Proteomes" id="UP001160334"/>
    </source>
</evidence>
<evidence type="ECO:0000256" key="1">
    <source>
        <dbReference type="SAM" id="MobiDB-lite"/>
    </source>
</evidence>
<feature type="region of interest" description="Disordered" evidence="1">
    <location>
        <begin position="1"/>
        <end position="30"/>
    </location>
</feature>
<evidence type="ECO:0000313" key="2">
    <source>
        <dbReference type="EMBL" id="MDH6279524.1"/>
    </source>
</evidence>
<dbReference type="Proteomes" id="UP001160334">
    <property type="component" value="Unassembled WGS sequence"/>
</dbReference>
<reference evidence="2 3" key="1">
    <citation type="submission" date="2023-04" db="EMBL/GenBank/DDBJ databases">
        <title>Forest soil microbial communities from Buena Vista Peninsula, Colon Province, Panama.</title>
        <authorList>
            <person name="Bouskill N."/>
        </authorList>
    </citation>
    <scope>NUCLEOTIDE SEQUENCE [LARGE SCALE GENOMIC DNA]</scope>
    <source>
        <strain evidence="2 3">CFH S0262</strain>
    </source>
</reference>
<comment type="caution">
    <text evidence="2">The sequence shown here is derived from an EMBL/GenBank/DDBJ whole genome shotgun (WGS) entry which is preliminary data.</text>
</comment>